<dbReference type="Proteomes" id="UP000271974">
    <property type="component" value="Unassembled WGS sequence"/>
</dbReference>
<keyword evidence="7" id="KW-1185">Reference proteome</keyword>
<dbReference type="STRING" id="188477.A0A433TXY3"/>
<feature type="compositionally biased region" description="Polar residues" evidence="4">
    <location>
        <begin position="211"/>
        <end position="221"/>
    </location>
</feature>
<evidence type="ECO:0000256" key="5">
    <source>
        <dbReference type="SAM" id="Phobius"/>
    </source>
</evidence>
<sequence>MKTRAEQCKDEGNKCMKEGKFTEAVIHYSEATKHEPNSAIFYSNRSLAFLKLDQLYLAMEDAKQAIKLEPSWPKGFFRKGEIEFKGGQYQQALVSYKKAMILDPSDSGILSAISKTNKEITKDNKEATRTPILYTFLGLLVGAVIVAADQFLTKAPALQFLPLQVLLVAGCGGIGFAVAKIKRYLIVSQRESCLEEPLDLLKEMGDKPEETSTASRQSPSSHTHHSQAAGKQRMRKGKA</sequence>
<gene>
    <name evidence="6" type="ORF">EGW08_005766</name>
</gene>
<dbReference type="GO" id="GO:0051879">
    <property type="term" value="F:Hsp90 protein binding"/>
    <property type="evidence" value="ECO:0007669"/>
    <property type="project" value="TreeGrafter"/>
</dbReference>
<dbReference type="AlphaFoldDB" id="A0A433TXY3"/>
<evidence type="ECO:0000256" key="3">
    <source>
        <dbReference type="PROSITE-ProRule" id="PRU00339"/>
    </source>
</evidence>
<proteinExistence type="predicted"/>
<dbReference type="OrthoDB" id="10038545at2759"/>
<evidence type="ECO:0000313" key="6">
    <source>
        <dbReference type="EMBL" id="RUS86451.1"/>
    </source>
</evidence>
<evidence type="ECO:0000256" key="1">
    <source>
        <dbReference type="ARBA" id="ARBA00022737"/>
    </source>
</evidence>
<keyword evidence="5" id="KW-0472">Membrane</keyword>
<keyword evidence="5" id="KW-0812">Transmembrane</keyword>
<keyword evidence="1" id="KW-0677">Repeat</keyword>
<comment type="caution">
    <text evidence="6">The sequence shown here is derived from an EMBL/GenBank/DDBJ whole genome shotgun (WGS) entry which is preliminary data.</text>
</comment>
<accession>A0A433TXY3</accession>
<feature type="transmembrane region" description="Helical" evidence="5">
    <location>
        <begin position="158"/>
        <end position="179"/>
    </location>
</feature>
<dbReference type="SMART" id="SM00028">
    <property type="entry name" value="TPR"/>
    <property type="match status" value="3"/>
</dbReference>
<organism evidence="6 7">
    <name type="scientific">Elysia chlorotica</name>
    <name type="common">Eastern emerald elysia</name>
    <name type="synonym">Sea slug</name>
    <dbReference type="NCBI Taxonomy" id="188477"/>
    <lineage>
        <taxon>Eukaryota</taxon>
        <taxon>Metazoa</taxon>
        <taxon>Spiralia</taxon>
        <taxon>Lophotrochozoa</taxon>
        <taxon>Mollusca</taxon>
        <taxon>Gastropoda</taxon>
        <taxon>Heterobranchia</taxon>
        <taxon>Euthyneura</taxon>
        <taxon>Panpulmonata</taxon>
        <taxon>Sacoglossa</taxon>
        <taxon>Placobranchoidea</taxon>
        <taxon>Plakobranchidae</taxon>
        <taxon>Elysia</taxon>
    </lineage>
</organism>
<reference evidence="6 7" key="1">
    <citation type="submission" date="2019-01" db="EMBL/GenBank/DDBJ databases">
        <title>A draft genome assembly of the solar-powered sea slug Elysia chlorotica.</title>
        <authorList>
            <person name="Cai H."/>
            <person name="Li Q."/>
            <person name="Fang X."/>
            <person name="Li J."/>
            <person name="Curtis N.E."/>
            <person name="Altenburger A."/>
            <person name="Shibata T."/>
            <person name="Feng M."/>
            <person name="Maeda T."/>
            <person name="Schwartz J.A."/>
            <person name="Shigenobu S."/>
            <person name="Lundholm N."/>
            <person name="Nishiyama T."/>
            <person name="Yang H."/>
            <person name="Hasebe M."/>
            <person name="Li S."/>
            <person name="Pierce S.K."/>
            <person name="Wang J."/>
        </authorList>
    </citation>
    <scope>NUCLEOTIDE SEQUENCE [LARGE SCALE GENOMIC DNA]</scope>
    <source>
        <strain evidence="6">EC2010</strain>
        <tissue evidence="6">Whole organism of an adult</tissue>
    </source>
</reference>
<keyword evidence="5" id="KW-1133">Transmembrane helix</keyword>
<evidence type="ECO:0000256" key="2">
    <source>
        <dbReference type="ARBA" id="ARBA00022803"/>
    </source>
</evidence>
<evidence type="ECO:0000256" key="4">
    <source>
        <dbReference type="SAM" id="MobiDB-lite"/>
    </source>
</evidence>
<dbReference type="PANTHER" id="PTHR22904:SF532">
    <property type="entry name" value="HEAT SHOCK PROTEIN STI1-LIKE PROTEIN"/>
    <property type="match status" value="1"/>
</dbReference>
<dbReference type="InterPro" id="IPR011990">
    <property type="entry name" value="TPR-like_helical_dom_sf"/>
</dbReference>
<evidence type="ECO:0000313" key="7">
    <source>
        <dbReference type="Proteomes" id="UP000271974"/>
    </source>
</evidence>
<name>A0A433TXY3_ELYCH</name>
<feature type="repeat" description="TPR" evidence="3">
    <location>
        <begin position="73"/>
        <end position="106"/>
    </location>
</feature>
<dbReference type="PROSITE" id="PS50005">
    <property type="entry name" value="TPR"/>
    <property type="match status" value="1"/>
</dbReference>
<feature type="transmembrane region" description="Helical" evidence="5">
    <location>
        <begin position="132"/>
        <end position="152"/>
    </location>
</feature>
<feature type="region of interest" description="Disordered" evidence="4">
    <location>
        <begin position="199"/>
        <end position="239"/>
    </location>
</feature>
<keyword evidence="2 3" id="KW-0802">TPR repeat</keyword>
<dbReference type="SUPFAM" id="SSF48452">
    <property type="entry name" value="TPR-like"/>
    <property type="match status" value="1"/>
</dbReference>
<dbReference type="Pfam" id="PF13414">
    <property type="entry name" value="TPR_11"/>
    <property type="match status" value="1"/>
</dbReference>
<feature type="compositionally biased region" description="Basic and acidic residues" evidence="4">
    <location>
        <begin position="199"/>
        <end position="210"/>
    </location>
</feature>
<dbReference type="InterPro" id="IPR019734">
    <property type="entry name" value="TPR_rpt"/>
</dbReference>
<dbReference type="PANTHER" id="PTHR22904">
    <property type="entry name" value="TPR REPEAT CONTAINING PROTEIN"/>
    <property type="match status" value="1"/>
</dbReference>
<dbReference type="EMBL" id="RQTK01000138">
    <property type="protein sequence ID" value="RUS86451.1"/>
    <property type="molecule type" value="Genomic_DNA"/>
</dbReference>
<protein>
    <submittedName>
        <fullName evidence="6">Uncharacterized protein</fullName>
    </submittedName>
</protein>
<dbReference type="Gene3D" id="1.25.40.10">
    <property type="entry name" value="Tetratricopeptide repeat domain"/>
    <property type="match status" value="1"/>
</dbReference>